<dbReference type="InterPro" id="IPR021109">
    <property type="entry name" value="Peptidase_aspartic_dom_sf"/>
</dbReference>
<dbReference type="PANTHER" id="PTHR47331:SF5">
    <property type="entry name" value="RIBONUCLEASE H"/>
    <property type="match status" value="1"/>
</dbReference>
<accession>A0A0J7K4L0</accession>
<keyword evidence="1" id="KW-0378">Hydrolase</keyword>
<proteinExistence type="predicted"/>
<evidence type="ECO:0000256" key="2">
    <source>
        <dbReference type="SAM" id="MobiDB-lite"/>
    </source>
</evidence>
<dbReference type="GO" id="GO:0006508">
    <property type="term" value="P:proteolysis"/>
    <property type="evidence" value="ECO:0007669"/>
    <property type="project" value="InterPro"/>
</dbReference>
<dbReference type="Pfam" id="PF03564">
    <property type="entry name" value="DUF1759"/>
    <property type="match status" value="1"/>
</dbReference>
<dbReference type="InterPro" id="IPR005312">
    <property type="entry name" value="DUF1759"/>
</dbReference>
<dbReference type="CDD" id="cd00303">
    <property type="entry name" value="retropepsin_like"/>
    <property type="match status" value="1"/>
</dbReference>
<reference evidence="4 5" key="1">
    <citation type="submission" date="2015-04" db="EMBL/GenBank/DDBJ databases">
        <title>Lasius niger genome sequencing.</title>
        <authorList>
            <person name="Konorov E.A."/>
            <person name="Nikitin M.A."/>
            <person name="Kirill M.V."/>
            <person name="Chang P."/>
        </authorList>
    </citation>
    <scope>NUCLEOTIDE SEQUENCE [LARGE SCALE GENOMIC DNA]</scope>
    <source>
        <tissue evidence="4">Whole</tissue>
    </source>
</reference>
<dbReference type="EMBL" id="LBMM01013941">
    <property type="protein sequence ID" value="KMQ85408.1"/>
    <property type="molecule type" value="Genomic_DNA"/>
</dbReference>
<dbReference type="PANTHER" id="PTHR47331">
    <property type="entry name" value="PHD-TYPE DOMAIN-CONTAINING PROTEIN"/>
    <property type="match status" value="1"/>
</dbReference>
<dbReference type="OrthoDB" id="7692148at2759"/>
<feature type="region of interest" description="Disordered" evidence="2">
    <location>
        <begin position="308"/>
        <end position="335"/>
    </location>
</feature>
<sequence>MEKQADNLIQDQRELHGRIARVVENMRKSGQGNITQGTVQSRLQKLETYWSKFELQHETLRHDYRELIKLHDYVKKDFYGIVEEAYLNQKATLLDYDAEFAREVAQANPPATPTTPRADPAASRSTLPRIQMPHFTGRYEDWPAFRDLFQSIIGRDGSLSEVEKLHYLKVSLKSDAEALIKNIPTTAENYQRAWTTLSEQFENKRLLVRSCLYKFTALTKMKAESANELRKILHSASSTVGTLESIGRPISSTDDLFVFLVVELLDARTRREWENSINDSQNPPTYSTLKRFLERRVQTLKAIQPNKSEIVASKSSDGSGRSARTHHLQKREGGSGRCSLCKKDHALMMCDEFRGKTATDRRHYVDSNHLCANCLGRHKMADCPSKRLCFVCSEKHHTSLHDAFRKAQAEADVVKTSHVAHGTAQRLSTVLLATARIRVADRFGNLQEARALIDQGSETTIITERLAQRLRLPRSRTTVAVFGVGGKQTGVAKGRVDLDVWARSDEVSTSTSALILPRLTGYASAADLPSDAWSHIEGLELADPDFASNDPIDVLLGADVYANILRDGLRKGSGLQPVAQKTVFVSVNFG</sequence>
<dbReference type="Pfam" id="PF13650">
    <property type="entry name" value="Asp_protease_2"/>
    <property type="match status" value="1"/>
</dbReference>
<dbReference type="GO" id="GO:0004190">
    <property type="term" value="F:aspartic-type endopeptidase activity"/>
    <property type="evidence" value="ECO:0007669"/>
    <property type="project" value="InterPro"/>
</dbReference>
<evidence type="ECO:0000256" key="1">
    <source>
        <dbReference type="ARBA" id="ARBA00022801"/>
    </source>
</evidence>
<dbReference type="Proteomes" id="UP000036403">
    <property type="component" value="Unassembled WGS sequence"/>
</dbReference>
<comment type="caution">
    <text evidence="4">The sequence shown here is derived from an EMBL/GenBank/DDBJ whole genome shotgun (WGS) entry which is preliminary data.</text>
</comment>
<keyword evidence="5" id="KW-1185">Reference proteome</keyword>
<dbReference type="PROSITE" id="PS50175">
    <property type="entry name" value="ASP_PROT_RETROV"/>
    <property type="match status" value="1"/>
</dbReference>
<dbReference type="STRING" id="67767.A0A0J7K4L0"/>
<name>A0A0J7K4L0_LASNI</name>
<gene>
    <name evidence="4" type="ORF">RF55_16077</name>
</gene>
<evidence type="ECO:0000259" key="3">
    <source>
        <dbReference type="PROSITE" id="PS50175"/>
    </source>
</evidence>
<organism evidence="4 5">
    <name type="scientific">Lasius niger</name>
    <name type="common">Black garden ant</name>
    <dbReference type="NCBI Taxonomy" id="67767"/>
    <lineage>
        <taxon>Eukaryota</taxon>
        <taxon>Metazoa</taxon>
        <taxon>Ecdysozoa</taxon>
        <taxon>Arthropoda</taxon>
        <taxon>Hexapoda</taxon>
        <taxon>Insecta</taxon>
        <taxon>Pterygota</taxon>
        <taxon>Neoptera</taxon>
        <taxon>Endopterygota</taxon>
        <taxon>Hymenoptera</taxon>
        <taxon>Apocrita</taxon>
        <taxon>Aculeata</taxon>
        <taxon>Formicoidea</taxon>
        <taxon>Formicidae</taxon>
        <taxon>Formicinae</taxon>
        <taxon>Lasius</taxon>
        <taxon>Lasius</taxon>
    </lineage>
</organism>
<dbReference type="AlphaFoldDB" id="A0A0J7K4L0"/>
<dbReference type="InterPro" id="IPR001995">
    <property type="entry name" value="Peptidase_A2_cat"/>
</dbReference>
<protein>
    <recommendedName>
        <fullName evidence="3">Peptidase A2 domain-containing protein</fullName>
    </recommendedName>
</protein>
<evidence type="ECO:0000313" key="4">
    <source>
        <dbReference type="EMBL" id="KMQ85408.1"/>
    </source>
</evidence>
<dbReference type="PaxDb" id="67767-A0A0J7K4L0"/>
<evidence type="ECO:0000313" key="5">
    <source>
        <dbReference type="Proteomes" id="UP000036403"/>
    </source>
</evidence>
<feature type="domain" description="Peptidase A2" evidence="3">
    <location>
        <begin position="449"/>
        <end position="486"/>
    </location>
</feature>
<dbReference type="Gene3D" id="2.40.70.10">
    <property type="entry name" value="Acid Proteases"/>
    <property type="match status" value="1"/>
</dbReference>